<evidence type="ECO:0000259" key="2">
    <source>
        <dbReference type="Pfam" id="PF05168"/>
    </source>
</evidence>
<evidence type="ECO:0000313" key="4">
    <source>
        <dbReference type="Proteomes" id="UP000183085"/>
    </source>
</evidence>
<feature type="domain" description="HEPN" evidence="2">
    <location>
        <begin position="9"/>
        <end position="125"/>
    </location>
</feature>
<keyword evidence="1" id="KW-0812">Transmembrane</keyword>
<name>A0A1J5DZH8_9BACT</name>
<dbReference type="Gene3D" id="1.20.120.330">
    <property type="entry name" value="Nucleotidyltransferases domain 2"/>
    <property type="match status" value="1"/>
</dbReference>
<dbReference type="Proteomes" id="UP000183085">
    <property type="component" value="Unassembled WGS sequence"/>
</dbReference>
<organism evidence="3 4">
    <name type="scientific">Candidatus Desantisbacteria bacterium CG2_30_40_21</name>
    <dbReference type="NCBI Taxonomy" id="1817895"/>
    <lineage>
        <taxon>Bacteria</taxon>
        <taxon>Candidatus Desantisiibacteriota</taxon>
    </lineage>
</organism>
<keyword evidence="1" id="KW-0472">Membrane</keyword>
<dbReference type="STRING" id="1817895.AUJ95_03245"/>
<dbReference type="AlphaFoldDB" id="A0A1J5DZH8"/>
<keyword evidence="1" id="KW-1133">Transmembrane helix</keyword>
<dbReference type="Pfam" id="PF05168">
    <property type="entry name" value="HEPN"/>
    <property type="match status" value="1"/>
</dbReference>
<dbReference type="SUPFAM" id="SSF81593">
    <property type="entry name" value="Nucleotidyltransferase substrate binding subunit/domain"/>
    <property type="match status" value="1"/>
</dbReference>
<feature type="transmembrane region" description="Helical" evidence="1">
    <location>
        <begin position="63"/>
        <end position="82"/>
    </location>
</feature>
<gene>
    <name evidence="3" type="ORF">AUJ95_03245</name>
</gene>
<evidence type="ECO:0000313" key="3">
    <source>
        <dbReference type="EMBL" id="OIP41513.1"/>
    </source>
</evidence>
<sequence length="257" mass="29812">MGKNKVVAKIWLAKAKDDLAFAKAGWQESKIASVACVLSQQAAEKALKSLLELENINIEVKKLFCTITILMFCLFFISYSNAGVYQSELKIAPVKVYKSMLDNFKNKRYEKVEKAIPFVEPVMNTIKARFGVDIQPEIKSALKARNNNFYITLEKLIFYDIWNIFTLIIKEGENQSPQELKLWYKMAYANYLLLSPVILQNKENFTLDRKIKKMFKETYLCLGSESSYGKKIPMDLRLFEERSDEIIENISMVFPEF</sequence>
<dbReference type="EMBL" id="MNYI01000078">
    <property type="protein sequence ID" value="OIP41513.1"/>
    <property type="molecule type" value="Genomic_DNA"/>
</dbReference>
<comment type="caution">
    <text evidence="3">The sequence shown here is derived from an EMBL/GenBank/DDBJ whole genome shotgun (WGS) entry which is preliminary data.</text>
</comment>
<dbReference type="InterPro" id="IPR007842">
    <property type="entry name" value="HEPN_dom"/>
</dbReference>
<protein>
    <recommendedName>
        <fullName evidence="2">HEPN domain-containing protein</fullName>
    </recommendedName>
</protein>
<reference evidence="3 4" key="1">
    <citation type="journal article" date="2016" name="Environ. Microbiol.">
        <title>Genomic resolution of a cold subsurface aquifer community provides metabolic insights for novel microbes adapted to high CO concentrations.</title>
        <authorList>
            <person name="Probst A.J."/>
            <person name="Castelle C.J."/>
            <person name="Singh A."/>
            <person name="Brown C.T."/>
            <person name="Anantharaman K."/>
            <person name="Sharon I."/>
            <person name="Hug L.A."/>
            <person name="Burstein D."/>
            <person name="Emerson J.B."/>
            <person name="Thomas B.C."/>
            <person name="Banfield J.F."/>
        </authorList>
    </citation>
    <scope>NUCLEOTIDE SEQUENCE [LARGE SCALE GENOMIC DNA]</scope>
    <source>
        <strain evidence="3">CG2_30_40_21</strain>
    </source>
</reference>
<proteinExistence type="predicted"/>
<accession>A0A1J5DZH8</accession>
<evidence type="ECO:0000256" key="1">
    <source>
        <dbReference type="SAM" id="Phobius"/>
    </source>
</evidence>